<dbReference type="EC" id="2.7.11.1" evidence="1"/>
<proteinExistence type="predicted"/>
<keyword evidence="2 4" id="KW-0547">Nucleotide-binding</keyword>
<evidence type="ECO:0000256" key="4">
    <source>
        <dbReference type="PROSITE-ProRule" id="PRU10141"/>
    </source>
</evidence>
<keyword evidence="3 4" id="KW-0067">ATP-binding</keyword>
<dbReference type="EMBL" id="HACA01029607">
    <property type="protein sequence ID" value="CDW46968.1"/>
    <property type="molecule type" value="Transcribed_RNA"/>
</dbReference>
<dbReference type="SUPFAM" id="SSF56112">
    <property type="entry name" value="Protein kinase-like (PK-like)"/>
    <property type="match status" value="1"/>
</dbReference>
<protein>
    <recommendedName>
        <fullName evidence="1">non-specific serine/threonine protein kinase</fullName>
        <ecNumber evidence="1">2.7.11.1</ecNumber>
    </recommendedName>
</protein>
<evidence type="ECO:0000313" key="6">
    <source>
        <dbReference type="EMBL" id="CDW46968.1"/>
    </source>
</evidence>
<feature type="binding site" evidence="4">
    <location>
        <position position="154"/>
    </location>
    <ligand>
        <name>ATP</name>
        <dbReference type="ChEBI" id="CHEBI:30616"/>
    </ligand>
</feature>
<dbReference type="GO" id="GO:0004674">
    <property type="term" value="F:protein serine/threonine kinase activity"/>
    <property type="evidence" value="ECO:0007669"/>
    <property type="project" value="UniProtKB-EC"/>
</dbReference>
<dbReference type="InterPro" id="IPR000719">
    <property type="entry name" value="Prot_kinase_dom"/>
</dbReference>
<feature type="domain" description="Protein kinase" evidence="5">
    <location>
        <begin position="123"/>
        <end position="399"/>
    </location>
</feature>
<reference evidence="6" key="1">
    <citation type="submission" date="2014-05" db="EMBL/GenBank/DDBJ databases">
        <authorList>
            <person name="Chronopoulou M."/>
        </authorList>
    </citation>
    <scope>NUCLEOTIDE SEQUENCE</scope>
    <source>
        <tissue evidence="6">Whole organism</tissue>
    </source>
</reference>
<dbReference type="Pfam" id="PF00069">
    <property type="entry name" value="Pkinase"/>
    <property type="match status" value="1"/>
</dbReference>
<evidence type="ECO:0000256" key="1">
    <source>
        <dbReference type="ARBA" id="ARBA00012513"/>
    </source>
</evidence>
<dbReference type="InterPro" id="IPR011009">
    <property type="entry name" value="Kinase-like_dom_sf"/>
</dbReference>
<dbReference type="GO" id="GO:0005524">
    <property type="term" value="F:ATP binding"/>
    <property type="evidence" value="ECO:0007669"/>
    <property type="project" value="UniProtKB-UniRule"/>
</dbReference>
<dbReference type="PROSITE" id="PS00107">
    <property type="entry name" value="PROTEIN_KINASE_ATP"/>
    <property type="match status" value="1"/>
</dbReference>
<dbReference type="OrthoDB" id="2687620at2759"/>
<evidence type="ECO:0000259" key="5">
    <source>
        <dbReference type="PROSITE" id="PS50011"/>
    </source>
</evidence>
<dbReference type="InterPro" id="IPR008271">
    <property type="entry name" value="Ser/Thr_kinase_AS"/>
</dbReference>
<keyword evidence="6" id="KW-0418">Kinase</keyword>
<dbReference type="InterPro" id="IPR050235">
    <property type="entry name" value="CK1_Ser-Thr_kinase"/>
</dbReference>
<evidence type="ECO:0000256" key="2">
    <source>
        <dbReference type="ARBA" id="ARBA00022741"/>
    </source>
</evidence>
<sequence length="627" mass="72361">EYDVCFVVFIQLGLGSVRALCVTVWRKKRPRIFQYLCIKNYVHAIHEVGIHIHHHPSTEMLRKRKISSSGDFNSKKKLRECDKEVILKVQRLQPEVRRSPNGFILPPPLPTGFKIKDNTKRVWVLASSIGIGGFGEIYSAASESNLKKKDFVIKVEPHSNGPLYVEINFYTRCAKKEDLQLKRHNHLGIPQFIASGSFTYNRQKFRFLVLPRLGDDLEKMSNHCNGYFHTKTACNVGFQVIDALQYIHSRGFVHKDIKGSNLLLDKKNKNKVYLADFGLASRYIHDGVHKPQAENLRMAHEGTLEYTSRDGHLGCFSRRGDIEVLFYNMIEWMGGCLPWDAPELKRPSYYKDAKFSAFNNPLDFLNSCFGVDGYPDFLYEYMMYLKGLQFAEIPDYNYLRKLLKASSGSSSKTLLFMKMPQKSIVTFNNTYSNQENVQPNFQSKSQFSSSSKRPSISHPSFCFKNNSRYLKDREKKTISLLQSSWDNPTPVMLEVIAKIKAKQQRELKTSRRSFLRHQVSKFWNPRKINRGKQISRSTRSLSSCTNQQALYKFDPKESLHLNRELLNLQSNLTNSKVIATRTHSSPNTISMTPRSLRQQVRNALDMGLGNIAHFLKSLYPFRMDKAT</sequence>
<dbReference type="AlphaFoldDB" id="A0A0K2V8V1"/>
<dbReference type="SMART" id="SM00220">
    <property type="entry name" value="S_TKc"/>
    <property type="match status" value="1"/>
</dbReference>
<evidence type="ECO:0000256" key="3">
    <source>
        <dbReference type="ARBA" id="ARBA00022840"/>
    </source>
</evidence>
<organism evidence="6">
    <name type="scientific">Lepeophtheirus salmonis</name>
    <name type="common">Salmon louse</name>
    <name type="synonym">Caligus salmonis</name>
    <dbReference type="NCBI Taxonomy" id="72036"/>
    <lineage>
        <taxon>Eukaryota</taxon>
        <taxon>Metazoa</taxon>
        <taxon>Ecdysozoa</taxon>
        <taxon>Arthropoda</taxon>
        <taxon>Crustacea</taxon>
        <taxon>Multicrustacea</taxon>
        <taxon>Hexanauplia</taxon>
        <taxon>Copepoda</taxon>
        <taxon>Siphonostomatoida</taxon>
        <taxon>Caligidae</taxon>
        <taxon>Lepeophtheirus</taxon>
    </lineage>
</organism>
<feature type="non-terminal residue" evidence="6">
    <location>
        <position position="1"/>
    </location>
</feature>
<dbReference type="PROSITE" id="PS00108">
    <property type="entry name" value="PROTEIN_KINASE_ST"/>
    <property type="match status" value="1"/>
</dbReference>
<dbReference type="PANTHER" id="PTHR11909">
    <property type="entry name" value="CASEIN KINASE-RELATED"/>
    <property type="match status" value="1"/>
</dbReference>
<keyword evidence="6" id="KW-0808">Transferase</keyword>
<dbReference type="PROSITE" id="PS50011">
    <property type="entry name" value="PROTEIN_KINASE_DOM"/>
    <property type="match status" value="1"/>
</dbReference>
<name>A0A0K2V8V1_LEPSM</name>
<dbReference type="Gene3D" id="1.10.510.10">
    <property type="entry name" value="Transferase(Phosphotransferase) domain 1"/>
    <property type="match status" value="1"/>
</dbReference>
<accession>A0A0K2V8V1</accession>
<dbReference type="InterPro" id="IPR017441">
    <property type="entry name" value="Protein_kinase_ATP_BS"/>
</dbReference>